<feature type="transmembrane region" description="Helical" evidence="1">
    <location>
        <begin position="12"/>
        <end position="29"/>
    </location>
</feature>
<comment type="caution">
    <text evidence="2">The sequence shown here is derived from an EMBL/GenBank/DDBJ whole genome shotgun (WGS) entry which is preliminary data.</text>
</comment>
<evidence type="ECO:0000313" key="3">
    <source>
        <dbReference type="Proteomes" id="UP000520011"/>
    </source>
</evidence>
<protein>
    <submittedName>
        <fullName evidence="2">Uncharacterized protein</fullName>
    </submittedName>
</protein>
<keyword evidence="1" id="KW-1133">Transmembrane helix</keyword>
<reference evidence="2 3" key="1">
    <citation type="submission" date="2020-08" db="EMBL/GenBank/DDBJ databases">
        <title>Genomic Encyclopedia of Type Strains, Phase IV (KMG-IV): sequencing the most valuable type-strain genomes for metagenomic binning, comparative biology and taxonomic classification.</title>
        <authorList>
            <person name="Goeker M."/>
        </authorList>
    </citation>
    <scope>NUCLEOTIDE SEQUENCE [LARGE SCALE GENOMIC DNA]</scope>
    <source>
        <strain evidence="2 3">DSM 16325</strain>
    </source>
</reference>
<name>A0A7W8MUH1_9BACL</name>
<dbReference type="EMBL" id="JACHEP010000002">
    <property type="protein sequence ID" value="MBB5323893.1"/>
    <property type="molecule type" value="Genomic_DNA"/>
</dbReference>
<evidence type="ECO:0000313" key="2">
    <source>
        <dbReference type="EMBL" id="MBB5323893.1"/>
    </source>
</evidence>
<dbReference type="Proteomes" id="UP000520011">
    <property type="component" value="Unassembled WGS sequence"/>
</dbReference>
<dbReference type="AlphaFoldDB" id="A0A7W8MUH1"/>
<proteinExistence type="predicted"/>
<organism evidence="2 3">
    <name type="scientific">Anoxybacteroides tepidamans</name>
    <dbReference type="NCBI Taxonomy" id="265948"/>
    <lineage>
        <taxon>Bacteria</taxon>
        <taxon>Bacillati</taxon>
        <taxon>Bacillota</taxon>
        <taxon>Bacilli</taxon>
        <taxon>Bacillales</taxon>
        <taxon>Anoxybacillaceae</taxon>
        <taxon>Anoxybacteroides</taxon>
    </lineage>
</organism>
<accession>A0A7W8MUH1</accession>
<sequence length="47" mass="5236">MRIRTILKNAVASYVTVLAVLVLLPAFLITNDISIIEEMIESMNTSQ</sequence>
<keyword evidence="3" id="KW-1185">Reference proteome</keyword>
<keyword evidence="1" id="KW-0812">Transmembrane</keyword>
<evidence type="ECO:0000256" key="1">
    <source>
        <dbReference type="SAM" id="Phobius"/>
    </source>
</evidence>
<keyword evidence="1" id="KW-0472">Membrane</keyword>
<gene>
    <name evidence="2" type="ORF">HNQ34_000985</name>
</gene>
<dbReference type="RefSeq" id="WP_183252082.1">
    <property type="nucleotide sequence ID" value="NZ_JACHEP010000002.1"/>
</dbReference>